<dbReference type="Pfam" id="PF00005">
    <property type="entry name" value="ABC_tran"/>
    <property type="match status" value="1"/>
</dbReference>
<gene>
    <name evidence="5" type="ORF">AQJ46_43650</name>
</gene>
<reference evidence="5 6" key="1">
    <citation type="submission" date="2015-10" db="EMBL/GenBank/DDBJ databases">
        <title>Draft genome sequence of Streptomyces canus DSM 40017, type strain for the species Streptomyces canus.</title>
        <authorList>
            <person name="Ruckert C."/>
            <person name="Winkler A."/>
            <person name="Kalinowski J."/>
            <person name="Kampfer P."/>
            <person name="Glaeser S."/>
        </authorList>
    </citation>
    <scope>NUCLEOTIDE SEQUENCE [LARGE SCALE GENOMIC DNA]</scope>
    <source>
        <strain evidence="5 6">DSM 40017</strain>
    </source>
</reference>
<dbReference type="GO" id="GO:0005524">
    <property type="term" value="F:ATP binding"/>
    <property type="evidence" value="ECO:0007669"/>
    <property type="project" value="UniProtKB-KW"/>
</dbReference>
<dbReference type="InterPro" id="IPR050166">
    <property type="entry name" value="ABC_transporter_ATP-bind"/>
</dbReference>
<evidence type="ECO:0000313" key="5">
    <source>
        <dbReference type="EMBL" id="KUN58318.1"/>
    </source>
</evidence>
<accession>A0A117QWR6</accession>
<dbReference type="InterPro" id="IPR003439">
    <property type="entry name" value="ABC_transporter-like_ATP-bd"/>
</dbReference>
<keyword evidence="1" id="KW-0813">Transport</keyword>
<dbReference type="EMBL" id="LMWU01000062">
    <property type="protein sequence ID" value="KUN58318.1"/>
    <property type="molecule type" value="Genomic_DNA"/>
</dbReference>
<keyword evidence="2" id="KW-0547">Nucleotide-binding</keyword>
<name>A0A117QWR6_9ACTN</name>
<dbReference type="InterPro" id="IPR017871">
    <property type="entry name" value="ABC_transporter-like_CS"/>
</dbReference>
<sequence length="266" mass="28655">MLSTFRTVALKGADVPTIAEETLDATLRFESVDKHFANGTTALTGLELSIAPGEFVAVVGPSGCGKSTLLRLASGLDTASGGTVHAPTDSVGYVFQDPTLLPWRSVLANVELPAELTGTPKAERRERALDALRLVGLEGFEKQLPGQLSGGMRMRVSLARALMTRPLLFLLDEPFGALDEMTRLRMQEELQRIYAETGFAALFITHSVTEAVFLAGRVVVMSARPGRITASFDVPFPHPRPAELRYDPEFGRIAGEVSAALRGGFQ</sequence>
<evidence type="ECO:0000256" key="3">
    <source>
        <dbReference type="ARBA" id="ARBA00022840"/>
    </source>
</evidence>
<evidence type="ECO:0000256" key="1">
    <source>
        <dbReference type="ARBA" id="ARBA00022448"/>
    </source>
</evidence>
<dbReference type="PROSITE" id="PS00211">
    <property type="entry name" value="ABC_TRANSPORTER_1"/>
    <property type="match status" value="1"/>
</dbReference>
<dbReference type="InterPro" id="IPR003593">
    <property type="entry name" value="AAA+_ATPase"/>
</dbReference>
<dbReference type="Gene3D" id="3.40.50.300">
    <property type="entry name" value="P-loop containing nucleotide triphosphate hydrolases"/>
    <property type="match status" value="1"/>
</dbReference>
<keyword evidence="3 5" id="KW-0067">ATP-binding</keyword>
<dbReference type="STRING" id="58343.AQJ46_43650"/>
<evidence type="ECO:0000313" key="6">
    <source>
        <dbReference type="Proteomes" id="UP000053669"/>
    </source>
</evidence>
<evidence type="ECO:0000256" key="2">
    <source>
        <dbReference type="ARBA" id="ARBA00022741"/>
    </source>
</evidence>
<evidence type="ECO:0000259" key="4">
    <source>
        <dbReference type="PROSITE" id="PS50893"/>
    </source>
</evidence>
<feature type="domain" description="ABC transporter" evidence="4">
    <location>
        <begin position="27"/>
        <end position="248"/>
    </location>
</feature>
<proteinExistence type="predicted"/>
<dbReference type="SUPFAM" id="SSF52540">
    <property type="entry name" value="P-loop containing nucleoside triphosphate hydrolases"/>
    <property type="match status" value="1"/>
</dbReference>
<organism evidence="5 6">
    <name type="scientific">Streptomyces canus</name>
    <dbReference type="NCBI Taxonomy" id="58343"/>
    <lineage>
        <taxon>Bacteria</taxon>
        <taxon>Bacillati</taxon>
        <taxon>Actinomycetota</taxon>
        <taxon>Actinomycetes</taxon>
        <taxon>Kitasatosporales</taxon>
        <taxon>Streptomycetaceae</taxon>
        <taxon>Streptomyces</taxon>
        <taxon>Streptomyces aurantiacus group</taxon>
    </lineage>
</organism>
<dbReference type="PANTHER" id="PTHR42788">
    <property type="entry name" value="TAURINE IMPORT ATP-BINDING PROTEIN-RELATED"/>
    <property type="match status" value="1"/>
</dbReference>
<dbReference type="GO" id="GO:0016887">
    <property type="term" value="F:ATP hydrolysis activity"/>
    <property type="evidence" value="ECO:0007669"/>
    <property type="project" value="InterPro"/>
</dbReference>
<dbReference type="InterPro" id="IPR027417">
    <property type="entry name" value="P-loop_NTPase"/>
</dbReference>
<dbReference type="AlphaFoldDB" id="A0A117QWR6"/>
<dbReference type="PANTHER" id="PTHR42788:SF13">
    <property type="entry name" value="ALIPHATIC SULFONATES IMPORT ATP-BINDING PROTEIN SSUB"/>
    <property type="match status" value="1"/>
</dbReference>
<dbReference type="SMART" id="SM00382">
    <property type="entry name" value="AAA"/>
    <property type="match status" value="1"/>
</dbReference>
<dbReference type="CDD" id="cd03293">
    <property type="entry name" value="ABC_NrtD_SsuB_transporters"/>
    <property type="match status" value="1"/>
</dbReference>
<protein>
    <submittedName>
        <fullName evidence="5">ABC transporter ATP-binding protein</fullName>
    </submittedName>
</protein>
<dbReference type="PROSITE" id="PS50893">
    <property type="entry name" value="ABC_TRANSPORTER_2"/>
    <property type="match status" value="1"/>
</dbReference>
<dbReference type="Proteomes" id="UP000053669">
    <property type="component" value="Unassembled WGS sequence"/>
</dbReference>
<comment type="caution">
    <text evidence="5">The sequence shown here is derived from an EMBL/GenBank/DDBJ whole genome shotgun (WGS) entry which is preliminary data.</text>
</comment>